<dbReference type="Gene3D" id="2.120.10.80">
    <property type="entry name" value="Kelch-type beta propeller"/>
    <property type="match status" value="1"/>
</dbReference>
<dbReference type="Pfam" id="PF01344">
    <property type="entry name" value="Kelch_1"/>
    <property type="match status" value="2"/>
</dbReference>
<dbReference type="InterPro" id="IPR015915">
    <property type="entry name" value="Kelch-typ_b-propeller"/>
</dbReference>
<name>A0A4Y2HMF3_ARAVE</name>
<keyword evidence="3" id="KW-1185">Reference proteome</keyword>
<dbReference type="InterPro" id="IPR011043">
    <property type="entry name" value="Gal_Oxase/kelch_b-propeller"/>
</dbReference>
<evidence type="ECO:0000256" key="1">
    <source>
        <dbReference type="ARBA" id="ARBA00022441"/>
    </source>
</evidence>
<dbReference type="Pfam" id="PF07646">
    <property type="entry name" value="Kelch_2"/>
    <property type="match status" value="1"/>
</dbReference>
<keyword evidence="1" id="KW-0880">Kelch repeat</keyword>
<evidence type="ECO:0000313" key="2">
    <source>
        <dbReference type="EMBL" id="GBM66390.1"/>
    </source>
</evidence>
<protein>
    <submittedName>
        <fullName evidence="2">Kelch-like protein diablo</fullName>
    </submittedName>
</protein>
<dbReference type="InterPro" id="IPR011498">
    <property type="entry name" value="Kelch_2"/>
</dbReference>
<proteinExistence type="predicted"/>
<sequence length="282" mass="31831">MYNVQLTISTKRGKGARIDIHKLVHVNSQDSLSSGSLSTLDQDEFTYVEHTHSVEVSLAVLDGYIYAIGGWDGLSRLNSVEKYNPSNNTWEYVAPMKISLTSPAVIGHEGHLYVTGGAVLEDGDGIDLVQRFCPMTNVWSDMAHMLIARSGSRACVVNNLIYVIGGWHASTENTNKVEYYDPEKNEWRFCKPMLERRYQPGVAVVEGKIYVSGGEEGWDRLFGSKVFKKLCNYFPPSYHDTVEYYDPETDQWLIAGVMQTARSWLCCATLRLPVDIRIKERS</sequence>
<dbReference type="SUPFAM" id="SSF50965">
    <property type="entry name" value="Galactose oxidase, central domain"/>
    <property type="match status" value="1"/>
</dbReference>
<dbReference type="PANTHER" id="PTHR45632:SF17">
    <property type="entry name" value="KELCH-LIKE PROTEIN 31"/>
    <property type="match status" value="1"/>
</dbReference>
<dbReference type="PANTHER" id="PTHR45632">
    <property type="entry name" value="LD33804P"/>
    <property type="match status" value="1"/>
</dbReference>
<dbReference type="InterPro" id="IPR006652">
    <property type="entry name" value="Kelch_1"/>
</dbReference>
<accession>A0A4Y2HMF3</accession>
<dbReference type="AlphaFoldDB" id="A0A4Y2HMF3"/>
<evidence type="ECO:0000313" key="3">
    <source>
        <dbReference type="Proteomes" id="UP000499080"/>
    </source>
</evidence>
<organism evidence="2 3">
    <name type="scientific">Araneus ventricosus</name>
    <name type="common">Orbweaver spider</name>
    <name type="synonym">Epeira ventricosa</name>
    <dbReference type="NCBI Taxonomy" id="182803"/>
    <lineage>
        <taxon>Eukaryota</taxon>
        <taxon>Metazoa</taxon>
        <taxon>Ecdysozoa</taxon>
        <taxon>Arthropoda</taxon>
        <taxon>Chelicerata</taxon>
        <taxon>Arachnida</taxon>
        <taxon>Araneae</taxon>
        <taxon>Araneomorphae</taxon>
        <taxon>Entelegynae</taxon>
        <taxon>Araneoidea</taxon>
        <taxon>Araneidae</taxon>
        <taxon>Araneus</taxon>
    </lineage>
</organism>
<reference evidence="2 3" key="1">
    <citation type="journal article" date="2019" name="Sci. Rep.">
        <title>Orb-weaving spider Araneus ventricosus genome elucidates the spidroin gene catalogue.</title>
        <authorList>
            <person name="Kono N."/>
            <person name="Nakamura H."/>
            <person name="Ohtoshi R."/>
            <person name="Moran D.A.P."/>
            <person name="Shinohara A."/>
            <person name="Yoshida Y."/>
            <person name="Fujiwara M."/>
            <person name="Mori M."/>
            <person name="Tomita M."/>
            <person name="Arakawa K."/>
        </authorList>
    </citation>
    <scope>NUCLEOTIDE SEQUENCE [LARGE SCALE GENOMIC DNA]</scope>
</reference>
<dbReference type="OrthoDB" id="45365at2759"/>
<dbReference type="SMART" id="SM00612">
    <property type="entry name" value="Kelch"/>
    <property type="match status" value="4"/>
</dbReference>
<comment type="caution">
    <text evidence="2">The sequence shown here is derived from an EMBL/GenBank/DDBJ whole genome shotgun (WGS) entry which is preliminary data.</text>
</comment>
<dbReference type="Proteomes" id="UP000499080">
    <property type="component" value="Unassembled WGS sequence"/>
</dbReference>
<dbReference type="EMBL" id="BGPR01002023">
    <property type="protein sequence ID" value="GBM66390.1"/>
    <property type="molecule type" value="Genomic_DNA"/>
</dbReference>
<gene>
    <name evidence="2" type="primary">dbo_1</name>
    <name evidence="2" type="ORF">AVEN_92696_1</name>
</gene>